<evidence type="ECO:0000256" key="5">
    <source>
        <dbReference type="ARBA" id="ARBA00022833"/>
    </source>
</evidence>
<dbReference type="InterPro" id="IPR017907">
    <property type="entry name" value="Znf_RING_CS"/>
</dbReference>
<dbReference type="SUPFAM" id="SSF52047">
    <property type="entry name" value="RNI-like"/>
    <property type="match status" value="1"/>
</dbReference>
<dbReference type="EMBL" id="JAURVH010001516">
    <property type="protein sequence ID" value="KAK5931406.1"/>
    <property type="molecule type" value="Genomic_DNA"/>
</dbReference>
<dbReference type="AlphaFoldDB" id="A0AAN8DY16"/>
<dbReference type="InterPro" id="IPR001611">
    <property type="entry name" value="Leu-rich_rpt"/>
</dbReference>
<keyword evidence="3" id="KW-0677">Repeat</keyword>
<dbReference type="InterPro" id="IPR032675">
    <property type="entry name" value="LRR_dom_sf"/>
</dbReference>
<evidence type="ECO:0000313" key="9">
    <source>
        <dbReference type="Proteomes" id="UP001331515"/>
    </source>
</evidence>
<evidence type="ECO:0000256" key="2">
    <source>
        <dbReference type="ARBA" id="ARBA00022723"/>
    </source>
</evidence>
<dbReference type="InterPro" id="IPR013083">
    <property type="entry name" value="Znf_RING/FYVE/PHD"/>
</dbReference>
<evidence type="ECO:0000256" key="3">
    <source>
        <dbReference type="ARBA" id="ARBA00022737"/>
    </source>
</evidence>
<sequence>MNLDPQTRDREQSLQSPAVCLCRVTGLWEDPPFFSDEPGPSGGKRKSHVPVEQQPSSCALCQDVLKDPVSTSCGHWFCRQCITSYWEQRPPSGDSSCPQCGKRSRTRAGLQTASQTSSVRADSGLQKVLDEHRLSLRRRYMLQMSEEVMDEFDLSQYNTSAEGKRRLIPAVRNCRKAKLTGCGLSEAECEVVASALKSDPSHLRDLDLSRNALEDSGVERLSSGLKSPNCRLEALRLESCSLSEISCSALISALKSNIHLRDLDLSLNALQDSGVSC</sequence>
<dbReference type="Pfam" id="PF15227">
    <property type="entry name" value="zf-C3HC4_4"/>
    <property type="match status" value="1"/>
</dbReference>
<dbReference type="Proteomes" id="UP001331515">
    <property type="component" value="Unassembled WGS sequence"/>
</dbReference>
<accession>A0AAN8DY16</accession>
<dbReference type="SUPFAM" id="SSF57850">
    <property type="entry name" value="RING/U-box"/>
    <property type="match status" value="1"/>
</dbReference>
<keyword evidence="5" id="KW-0862">Zinc</keyword>
<dbReference type="SMART" id="SM00184">
    <property type="entry name" value="RING"/>
    <property type="match status" value="1"/>
</dbReference>
<dbReference type="SMART" id="SM00368">
    <property type="entry name" value="LRR_RI"/>
    <property type="match status" value="2"/>
</dbReference>
<keyword evidence="9" id="KW-1185">Reference proteome</keyword>
<reference evidence="8 9" key="1">
    <citation type="journal article" date="2023" name="Mol. Biol. Evol.">
        <title>Genomics of Secondarily Temperate Adaptation in the Only Non-Antarctic Icefish.</title>
        <authorList>
            <person name="Rivera-Colon A.G."/>
            <person name="Rayamajhi N."/>
            <person name="Minhas B.F."/>
            <person name="Madrigal G."/>
            <person name="Bilyk K.T."/>
            <person name="Yoon V."/>
            <person name="Hune M."/>
            <person name="Gregory S."/>
            <person name="Cheng C.H.C."/>
            <person name="Catchen J.M."/>
        </authorList>
    </citation>
    <scope>NUCLEOTIDE SEQUENCE [LARGE SCALE GENOMIC DNA]</scope>
    <source>
        <tissue evidence="8">White muscle</tissue>
    </source>
</reference>
<evidence type="ECO:0000313" key="8">
    <source>
        <dbReference type="EMBL" id="KAK5931406.1"/>
    </source>
</evidence>
<dbReference type="PANTHER" id="PTHR24106">
    <property type="entry name" value="NACHT, LRR AND CARD DOMAINS-CONTAINING"/>
    <property type="match status" value="1"/>
</dbReference>
<dbReference type="GO" id="GO:0008270">
    <property type="term" value="F:zinc ion binding"/>
    <property type="evidence" value="ECO:0007669"/>
    <property type="project" value="UniProtKB-KW"/>
</dbReference>
<dbReference type="Gene3D" id="3.30.40.10">
    <property type="entry name" value="Zinc/RING finger domain, C3HC4 (zinc finger)"/>
    <property type="match status" value="1"/>
</dbReference>
<evidence type="ECO:0000256" key="1">
    <source>
        <dbReference type="ARBA" id="ARBA00022614"/>
    </source>
</evidence>
<dbReference type="InterPro" id="IPR001841">
    <property type="entry name" value="Znf_RING"/>
</dbReference>
<dbReference type="PROSITE" id="PS00518">
    <property type="entry name" value="ZF_RING_1"/>
    <property type="match status" value="1"/>
</dbReference>
<evidence type="ECO:0000256" key="6">
    <source>
        <dbReference type="PROSITE-ProRule" id="PRU00175"/>
    </source>
</evidence>
<evidence type="ECO:0000259" key="7">
    <source>
        <dbReference type="PROSITE" id="PS50089"/>
    </source>
</evidence>
<dbReference type="Gene3D" id="3.80.10.10">
    <property type="entry name" value="Ribonuclease Inhibitor"/>
    <property type="match status" value="1"/>
</dbReference>
<dbReference type="PROSITE" id="PS50089">
    <property type="entry name" value="ZF_RING_2"/>
    <property type="match status" value="1"/>
</dbReference>
<protein>
    <recommendedName>
        <fullName evidence="7">RING-type domain-containing protein</fullName>
    </recommendedName>
</protein>
<organism evidence="8 9">
    <name type="scientific">Champsocephalus gunnari</name>
    <name type="common">Mackerel icefish</name>
    <dbReference type="NCBI Taxonomy" id="52237"/>
    <lineage>
        <taxon>Eukaryota</taxon>
        <taxon>Metazoa</taxon>
        <taxon>Chordata</taxon>
        <taxon>Craniata</taxon>
        <taxon>Vertebrata</taxon>
        <taxon>Euteleostomi</taxon>
        <taxon>Actinopterygii</taxon>
        <taxon>Neopterygii</taxon>
        <taxon>Teleostei</taxon>
        <taxon>Neoteleostei</taxon>
        <taxon>Acanthomorphata</taxon>
        <taxon>Eupercaria</taxon>
        <taxon>Perciformes</taxon>
        <taxon>Notothenioidei</taxon>
        <taxon>Channichthyidae</taxon>
        <taxon>Champsocephalus</taxon>
    </lineage>
</organism>
<feature type="domain" description="RING-type" evidence="7">
    <location>
        <begin position="58"/>
        <end position="100"/>
    </location>
</feature>
<proteinExistence type="predicted"/>
<evidence type="ECO:0000256" key="4">
    <source>
        <dbReference type="ARBA" id="ARBA00022771"/>
    </source>
</evidence>
<keyword evidence="2" id="KW-0479">Metal-binding</keyword>
<keyword evidence="4 6" id="KW-0863">Zinc-finger</keyword>
<dbReference type="Pfam" id="PF13516">
    <property type="entry name" value="LRR_6"/>
    <property type="match status" value="2"/>
</dbReference>
<name>A0AAN8DY16_CHAGU</name>
<keyword evidence="1" id="KW-0433">Leucine-rich repeat</keyword>
<dbReference type="InterPro" id="IPR051261">
    <property type="entry name" value="NLR"/>
</dbReference>
<comment type="caution">
    <text evidence="8">The sequence shown here is derived from an EMBL/GenBank/DDBJ whole genome shotgun (WGS) entry which is preliminary data.</text>
</comment>
<gene>
    <name evidence="8" type="ORF">CgunFtcFv8_027557</name>
</gene>